<dbReference type="AlphaFoldDB" id="A0ABD0U4S3"/>
<dbReference type="EMBL" id="JANQDX010000017">
    <property type="protein sequence ID" value="KAL0907268.1"/>
    <property type="molecule type" value="Genomic_DNA"/>
</dbReference>
<keyword evidence="4" id="KW-0547">Nucleotide-binding</keyword>
<keyword evidence="3" id="KW-0436">Ligase</keyword>
<dbReference type="EC" id="6.1.1.6" evidence="2"/>
<evidence type="ECO:0000256" key="7">
    <source>
        <dbReference type="ARBA" id="ARBA00023146"/>
    </source>
</evidence>
<evidence type="ECO:0000313" key="12">
    <source>
        <dbReference type="Proteomes" id="UP001552299"/>
    </source>
</evidence>
<dbReference type="SUPFAM" id="SSF50249">
    <property type="entry name" value="Nucleic acid-binding proteins"/>
    <property type="match status" value="1"/>
</dbReference>
<dbReference type="FunFam" id="2.40.50.140:FF:000050">
    <property type="entry name" value="Lysine--tRNA ligase"/>
    <property type="match status" value="1"/>
</dbReference>
<comment type="caution">
    <text evidence="11">The sequence shown here is derived from an EMBL/GenBank/DDBJ whole genome shotgun (WGS) entry which is preliminary data.</text>
</comment>
<sequence>MADTVDEVALKVSELSVDPMAADPPSNNALKRELKKKQKEDEKRLKEEEKKKKVAATQNSQSHKDCAIEDDDMDPTQYYENRHKYPASQKITGINPYPHKFQVSTSVEEYIQKYTSLNQGEHLKDVEVNLAGRIMKKRTSSSKLYFYDLYGVGVKVQVMADARDSDLDEVEFSRLHGVVKRGDIVGICGYPGVNCGIRKSSSRRKIYSSVDKKRRYPNLTA</sequence>
<keyword evidence="6" id="KW-0648">Protein biosynthesis</keyword>
<dbReference type="GO" id="GO:0004824">
    <property type="term" value="F:lysine-tRNA ligase activity"/>
    <property type="evidence" value="ECO:0007669"/>
    <property type="project" value="UniProtKB-EC"/>
</dbReference>
<feature type="compositionally biased region" description="Basic and acidic residues" evidence="10">
    <location>
        <begin position="38"/>
        <end position="51"/>
    </location>
</feature>
<evidence type="ECO:0000256" key="8">
    <source>
        <dbReference type="ARBA" id="ARBA00030563"/>
    </source>
</evidence>
<dbReference type="PANTHER" id="PTHR42918:SF9">
    <property type="entry name" value="LYSINE--TRNA LIGASE"/>
    <property type="match status" value="1"/>
</dbReference>
<evidence type="ECO:0000256" key="10">
    <source>
        <dbReference type="SAM" id="MobiDB-lite"/>
    </source>
</evidence>
<keyword evidence="7" id="KW-0030">Aminoacyl-tRNA synthetase</keyword>
<evidence type="ECO:0000256" key="2">
    <source>
        <dbReference type="ARBA" id="ARBA00013166"/>
    </source>
</evidence>
<organism evidence="11 12">
    <name type="scientific">Dendrobium thyrsiflorum</name>
    <name type="common">Pinecone-like raceme dendrobium</name>
    <name type="synonym">Orchid</name>
    <dbReference type="NCBI Taxonomy" id="117978"/>
    <lineage>
        <taxon>Eukaryota</taxon>
        <taxon>Viridiplantae</taxon>
        <taxon>Streptophyta</taxon>
        <taxon>Embryophyta</taxon>
        <taxon>Tracheophyta</taxon>
        <taxon>Spermatophyta</taxon>
        <taxon>Magnoliopsida</taxon>
        <taxon>Liliopsida</taxon>
        <taxon>Asparagales</taxon>
        <taxon>Orchidaceae</taxon>
        <taxon>Epidendroideae</taxon>
        <taxon>Malaxideae</taxon>
        <taxon>Dendrobiinae</taxon>
        <taxon>Dendrobium</taxon>
    </lineage>
</organism>
<evidence type="ECO:0000256" key="6">
    <source>
        <dbReference type="ARBA" id="ARBA00022917"/>
    </source>
</evidence>
<evidence type="ECO:0000313" key="11">
    <source>
        <dbReference type="EMBL" id="KAL0907268.1"/>
    </source>
</evidence>
<dbReference type="GO" id="GO:0006412">
    <property type="term" value="P:translation"/>
    <property type="evidence" value="ECO:0007669"/>
    <property type="project" value="UniProtKB-KW"/>
</dbReference>
<feature type="region of interest" description="Disordered" evidence="10">
    <location>
        <begin position="16"/>
        <end position="71"/>
    </location>
</feature>
<accession>A0ABD0U4S3</accession>
<dbReference type="GO" id="GO:0005524">
    <property type="term" value="F:ATP binding"/>
    <property type="evidence" value="ECO:0007669"/>
    <property type="project" value="UniProtKB-KW"/>
</dbReference>
<evidence type="ECO:0000256" key="9">
    <source>
        <dbReference type="ARBA" id="ARBA00048573"/>
    </source>
</evidence>
<evidence type="ECO:0000256" key="5">
    <source>
        <dbReference type="ARBA" id="ARBA00022840"/>
    </source>
</evidence>
<evidence type="ECO:0000256" key="1">
    <source>
        <dbReference type="ARBA" id="ARBA00008226"/>
    </source>
</evidence>
<evidence type="ECO:0000256" key="3">
    <source>
        <dbReference type="ARBA" id="ARBA00022598"/>
    </source>
</evidence>
<gene>
    <name evidence="11" type="ORF">M5K25_021668</name>
</gene>
<comment type="catalytic activity">
    <reaction evidence="9">
        <text>tRNA(Lys) + L-lysine + ATP = L-lysyl-tRNA(Lys) + AMP + diphosphate</text>
        <dbReference type="Rhea" id="RHEA:20792"/>
        <dbReference type="Rhea" id="RHEA-COMP:9696"/>
        <dbReference type="Rhea" id="RHEA-COMP:9697"/>
        <dbReference type="ChEBI" id="CHEBI:30616"/>
        <dbReference type="ChEBI" id="CHEBI:32551"/>
        <dbReference type="ChEBI" id="CHEBI:33019"/>
        <dbReference type="ChEBI" id="CHEBI:78442"/>
        <dbReference type="ChEBI" id="CHEBI:78529"/>
        <dbReference type="ChEBI" id="CHEBI:456215"/>
        <dbReference type="EC" id="6.1.1.6"/>
    </reaction>
</comment>
<protein>
    <recommendedName>
        <fullName evidence="2">lysine--tRNA ligase</fullName>
        <ecNumber evidence="2">6.1.1.6</ecNumber>
    </recommendedName>
    <alternativeName>
        <fullName evidence="8">Lysyl-tRNA synthetase</fullName>
    </alternativeName>
</protein>
<dbReference type="Proteomes" id="UP001552299">
    <property type="component" value="Unassembled WGS sequence"/>
</dbReference>
<comment type="similarity">
    <text evidence="1">Belongs to the class-II aminoacyl-tRNA synthetase family.</text>
</comment>
<reference evidence="11 12" key="1">
    <citation type="journal article" date="2024" name="Plant Biotechnol. J.">
        <title>Dendrobium thyrsiflorum genome and its molecular insights into genes involved in important horticultural traits.</title>
        <authorList>
            <person name="Chen B."/>
            <person name="Wang J.Y."/>
            <person name="Zheng P.J."/>
            <person name="Li K.L."/>
            <person name="Liang Y.M."/>
            <person name="Chen X.F."/>
            <person name="Zhang C."/>
            <person name="Zhao X."/>
            <person name="He X."/>
            <person name="Zhang G.Q."/>
            <person name="Liu Z.J."/>
            <person name="Xu Q."/>
        </authorList>
    </citation>
    <scope>NUCLEOTIDE SEQUENCE [LARGE SCALE GENOMIC DNA]</scope>
    <source>
        <strain evidence="11">GZMU011</strain>
    </source>
</reference>
<dbReference type="PANTHER" id="PTHR42918">
    <property type="entry name" value="LYSYL-TRNA SYNTHETASE"/>
    <property type="match status" value="1"/>
</dbReference>
<name>A0ABD0U4S3_DENTH</name>
<keyword evidence="5" id="KW-0067">ATP-binding</keyword>
<keyword evidence="12" id="KW-1185">Reference proteome</keyword>
<dbReference type="Gene3D" id="2.40.50.140">
    <property type="entry name" value="Nucleic acid-binding proteins"/>
    <property type="match status" value="1"/>
</dbReference>
<proteinExistence type="inferred from homology"/>
<evidence type="ECO:0000256" key="4">
    <source>
        <dbReference type="ARBA" id="ARBA00022741"/>
    </source>
</evidence>
<dbReference type="InterPro" id="IPR012340">
    <property type="entry name" value="NA-bd_OB-fold"/>
</dbReference>